<evidence type="ECO:0000313" key="3">
    <source>
        <dbReference type="Proteomes" id="UP000553343"/>
    </source>
</evidence>
<gene>
    <name evidence="2" type="ORF">HXW94_11160</name>
</gene>
<evidence type="ECO:0000256" key="1">
    <source>
        <dbReference type="SAM" id="MobiDB-lite"/>
    </source>
</evidence>
<dbReference type="PANTHER" id="PTHR30441">
    <property type="entry name" value="DUF748 DOMAIN-CONTAINING PROTEIN"/>
    <property type="match status" value="1"/>
</dbReference>
<dbReference type="InterPro" id="IPR052894">
    <property type="entry name" value="AsmA-related"/>
</dbReference>
<comment type="caution">
    <text evidence="2">The sequence shown here is derived from an EMBL/GenBank/DDBJ whole genome shotgun (WGS) entry which is preliminary data.</text>
</comment>
<dbReference type="Proteomes" id="UP000553343">
    <property type="component" value="Unassembled WGS sequence"/>
</dbReference>
<feature type="region of interest" description="Disordered" evidence="1">
    <location>
        <begin position="602"/>
        <end position="622"/>
    </location>
</feature>
<proteinExistence type="predicted"/>
<dbReference type="PANTHER" id="PTHR30441:SF8">
    <property type="entry name" value="DUF748 DOMAIN-CONTAINING PROTEIN"/>
    <property type="match status" value="1"/>
</dbReference>
<dbReference type="Pfam" id="PF05359">
    <property type="entry name" value="DUF748"/>
    <property type="match status" value="2"/>
</dbReference>
<sequence>MKKYFTVKIVASSAAVLFAFYLLLTGLVAPWVGKRIAVNSLTKSLGRRTQIESITFNPFTLETRIKNFVVESKINGENLASVQDIYLNLSASSLFHLAPVISAVQVTAPEFSLHLNKDNTLNISDLLENKKQTPAPEPAEDSSGALFKFKVADIKITDAALVFTDHVRSVTHSVAQLNFDLPFVSTMEKDLTTPIKAVVNCLVNKAPVDINLTGLPFDTTRNMSVSLNMAPLDLNIFVPYIDLPTSYKIKSAGNLAVSVSGEYHIPAGKTVEDQTFAVNLKTSVRDFDLDDVSGENLFACPHLAVDASSRNVFDMNFIVNKVLLDQASLFVERDIQGAINLVPGGQGAKAAHPPKTAPRMSDESKSATQAEVTPEPVPVAQIDTNAKKSVTPVMPFSLPCTVKINQAAVRHMHIRFSDKMVSPQVIKEISSLDLILTDIDVGSRAAGQFNLQLLTGDDEEIKTAGEFHVQNDLAANGTLSVNGIALRNFRPYVAPYLGDNVTFENVAADLNFKVGFSQAGSGVEVSDGRVTLDKFGLTEQGKKEPLVQFDQLALSGISCNLLKQEAGVGLVTLHKAHVKVNRDKKGRMDLLTAIEQALKTGEDPTAKAATEKPVQIKQAGTQQDKQNAAAPVWVATIDKTVLDQCQVQFIDQFPKAPVEVVMKDIGVTVENISTKKGEKSTFKASMTNGNKGKIDLDGTFDISGPGATVNIDANRIDVNTAEPYFTDFLKISISEGYLNTKGTVVVIPAEKKSDPPNITYKGQVSLNHFLSKNKVDNTDFFLCKSLYATGMDISVNPMKVEIKEIALTDFYQRAILNKNGRFNYKQIMVEQPEKTAAATSTTKTRTAPAKHAGMPDVRIDAVTLQGGHINFSDYFTTPNFTANMTEIAGSLTGLSSKGNAHADLVLKGVHGGHAPLDITGRIDPFKENRFIDLTISFKNIELPRFNVYSRKYLGYEIKKGKLILDLHYNIDRDKLNSSNHVFFDQLTLGRKVDSADAASLPLEFAVSLLKNSKGEIDLDLPITGDISDPKFHFGKVVGTVLKNFIMGIVTAPFKFLGGLVGAGSGQDLGYVAFDPGESRLDQAQKDKLDKLSTVLAKKPNLKLEIICRYNKLKDAEQLRYEAYESMVLSMDKKLAADGTVRLADLDEESRTRLIETSYDKAPFPKPRDASGKEKALTLDEKETLLVTSMQLDGDALAALGRQRGHEIADYLTKSGKIDISRIFITEPDPVAEDEESNAGIKVAFNLK</sequence>
<reference evidence="2 3" key="1">
    <citation type="submission" date="2020-06" db="EMBL/GenBank/DDBJ databases">
        <title>High-quality draft genome of sulfate reducer Desulfobacter latus type strain AcrS2 isolated from marine sediment.</title>
        <authorList>
            <person name="Hoppe M."/>
            <person name="Larsen C.K."/>
            <person name="Marshall I.P.G."/>
            <person name="Schramm A."/>
            <person name="Marietou A.G."/>
        </authorList>
    </citation>
    <scope>NUCLEOTIDE SEQUENCE [LARGE SCALE GENOMIC DNA]</scope>
    <source>
        <strain evidence="2 3">AcRS2</strain>
    </source>
</reference>
<organism evidence="2 3">
    <name type="scientific">Desulfobacter latus</name>
    <dbReference type="NCBI Taxonomy" id="2292"/>
    <lineage>
        <taxon>Bacteria</taxon>
        <taxon>Pseudomonadati</taxon>
        <taxon>Thermodesulfobacteriota</taxon>
        <taxon>Desulfobacteria</taxon>
        <taxon>Desulfobacterales</taxon>
        <taxon>Desulfobacteraceae</taxon>
        <taxon>Desulfobacter</taxon>
    </lineage>
</organism>
<accession>A0A850SZJ4</accession>
<dbReference type="AlphaFoldDB" id="A0A850SZJ4"/>
<dbReference type="InterPro" id="IPR008023">
    <property type="entry name" value="DUF748"/>
</dbReference>
<feature type="region of interest" description="Disordered" evidence="1">
    <location>
        <begin position="346"/>
        <end position="374"/>
    </location>
</feature>
<protein>
    <submittedName>
        <fullName evidence="2">DUF748 domain-containing protein</fullName>
    </submittedName>
</protein>
<dbReference type="GO" id="GO:0090313">
    <property type="term" value="P:regulation of protein targeting to membrane"/>
    <property type="evidence" value="ECO:0007669"/>
    <property type="project" value="TreeGrafter"/>
</dbReference>
<dbReference type="RefSeq" id="WP_178366997.1">
    <property type="nucleotide sequence ID" value="NZ_JACADJ010000038.1"/>
</dbReference>
<keyword evidence="3" id="KW-1185">Reference proteome</keyword>
<name>A0A850SZJ4_9BACT</name>
<dbReference type="EMBL" id="JACADJ010000038">
    <property type="protein sequence ID" value="NWH05540.1"/>
    <property type="molecule type" value="Genomic_DNA"/>
</dbReference>
<dbReference type="GO" id="GO:0005886">
    <property type="term" value="C:plasma membrane"/>
    <property type="evidence" value="ECO:0007669"/>
    <property type="project" value="TreeGrafter"/>
</dbReference>
<evidence type="ECO:0000313" key="2">
    <source>
        <dbReference type="EMBL" id="NWH05540.1"/>
    </source>
</evidence>